<dbReference type="InterPro" id="IPR004089">
    <property type="entry name" value="MCPsignal_dom"/>
</dbReference>
<keyword evidence="4 10" id="KW-0812">Transmembrane</keyword>
<keyword evidence="6 10" id="KW-0472">Membrane</keyword>
<accession>A0A1H6YZD4</accession>
<dbReference type="GO" id="GO:0005886">
    <property type="term" value="C:plasma membrane"/>
    <property type="evidence" value="ECO:0007669"/>
    <property type="project" value="UniProtKB-SubCell"/>
</dbReference>
<proteinExistence type="inferred from homology"/>
<dbReference type="InterPro" id="IPR033479">
    <property type="entry name" value="dCache_1"/>
</dbReference>
<dbReference type="Pfam" id="PF02743">
    <property type="entry name" value="dCache_1"/>
    <property type="match status" value="1"/>
</dbReference>
<dbReference type="Gene3D" id="6.10.340.10">
    <property type="match status" value="1"/>
</dbReference>
<feature type="transmembrane region" description="Helical" evidence="10">
    <location>
        <begin position="278"/>
        <end position="301"/>
    </location>
</feature>
<evidence type="ECO:0000256" key="3">
    <source>
        <dbReference type="ARBA" id="ARBA00022500"/>
    </source>
</evidence>
<evidence type="ECO:0000256" key="6">
    <source>
        <dbReference type="ARBA" id="ARBA00023136"/>
    </source>
</evidence>
<keyword evidence="2" id="KW-1003">Cell membrane</keyword>
<dbReference type="AlphaFoldDB" id="A0A1H6YZD4"/>
<dbReference type="Pfam" id="PF00015">
    <property type="entry name" value="MCPsignal"/>
    <property type="match status" value="1"/>
</dbReference>
<gene>
    <name evidence="13" type="ORF">SAMN05660742_10837</name>
</gene>
<feature type="domain" description="HAMP" evidence="12">
    <location>
        <begin position="302"/>
        <end position="361"/>
    </location>
</feature>
<dbReference type="CDD" id="cd12912">
    <property type="entry name" value="PDC2_MCP_like"/>
    <property type="match status" value="1"/>
</dbReference>
<sequence>MKSLRMQLLVPIISTIAIILLCVMAISYWKTSSILQTNLVERFQIQTQELANAFDIRMQREKLVMDSFGKQGTFQFSQLQADRQLQFSFLKRMHDDYSQWNPVSFLPDLSGKNVATSAGKLVDASSLAYVKRIPEGKTFMDNPIVSVTTGKTIVVGVAPVSVNNKVIGAVVGGIPLEEFTKGFSETKIGQAGYSILAAPDGMIVSHPNSDLIMKSNIKDLGNEQLSQAIETIKQGNKGFMITQIDGVESIVAFVPTQDKWGVFTIAPTAQEFAPVRQLMWWFLALFLIGLALAGFIVNLIASRIVRPIKEMSQYASAIAQGDLTKSTLDTTDHSHYESKNEVGVLHSAMLQMREKLWTLITQVSDSASHTAASSLQLKESANQSAQTATQVAEAVVKVATETMNGQKSMGKVHSTFDGFMKELNTMKSNTEDVNNSANLAVERTIQGTKTAQAARIQMENINTSTKNVSATVVKLSEGTTQISEIVNMISGIAAQTNLLALNAAIEAARAGEQGRGFAVVADEVRKLAEQSHNSASQIISLIEEIKQYVSNAVSAVDKSSNDVAAGMKNVNEAEVHFLEISDLIKSVQEKASQVLSQTDTLSNNGHTVEDASTEINHSMNETAAHTQTVSAATEEQSASMQQIAASSDDLARAATELKTVLNQFRI</sequence>
<evidence type="ECO:0000259" key="11">
    <source>
        <dbReference type="PROSITE" id="PS50111"/>
    </source>
</evidence>
<evidence type="ECO:0000256" key="10">
    <source>
        <dbReference type="SAM" id="Phobius"/>
    </source>
</evidence>
<evidence type="ECO:0000313" key="13">
    <source>
        <dbReference type="EMBL" id="SEJ45726.1"/>
    </source>
</evidence>
<dbReference type="RefSeq" id="WP_091831110.1">
    <property type="nucleotide sequence ID" value="NZ_FNZK01000008.1"/>
</dbReference>
<dbReference type="PANTHER" id="PTHR32089">
    <property type="entry name" value="METHYL-ACCEPTING CHEMOTAXIS PROTEIN MCPB"/>
    <property type="match status" value="1"/>
</dbReference>
<evidence type="ECO:0000256" key="2">
    <source>
        <dbReference type="ARBA" id="ARBA00022475"/>
    </source>
</evidence>
<protein>
    <submittedName>
        <fullName evidence="13">Methyl-accepting chemotaxis protein</fullName>
    </submittedName>
</protein>
<dbReference type="PROSITE" id="PS50111">
    <property type="entry name" value="CHEMOTAXIS_TRANSDUC_2"/>
    <property type="match status" value="1"/>
</dbReference>
<dbReference type="PANTHER" id="PTHR32089:SF112">
    <property type="entry name" value="LYSOZYME-LIKE PROTEIN-RELATED"/>
    <property type="match status" value="1"/>
</dbReference>
<dbReference type="Gene3D" id="3.30.450.20">
    <property type="entry name" value="PAS domain"/>
    <property type="match status" value="1"/>
</dbReference>
<dbReference type="SMART" id="SM00304">
    <property type="entry name" value="HAMP"/>
    <property type="match status" value="1"/>
</dbReference>
<dbReference type="CDD" id="cd11386">
    <property type="entry name" value="MCP_signal"/>
    <property type="match status" value="1"/>
</dbReference>
<evidence type="ECO:0000259" key="12">
    <source>
        <dbReference type="PROSITE" id="PS50885"/>
    </source>
</evidence>
<keyword evidence="7 9" id="KW-0807">Transducer</keyword>
<evidence type="ECO:0000313" key="14">
    <source>
        <dbReference type="Proteomes" id="UP000199662"/>
    </source>
</evidence>
<reference evidence="13 14" key="1">
    <citation type="submission" date="2016-10" db="EMBL/GenBank/DDBJ databases">
        <authorList>
            <person name="de Groot N.N."/>
        </authorList>
    </citation>
    <scope>NUCLEOTIDE SEQUENCE [LARGE SCALE GENOMIC DNA]</scope>
    <source>
        <strain evidence="13 14">DSM 2179</strain>
    </source>
</reference>
<dbReference type="CDD" id="cd06225">
    <property type="entry name" value="HAMP"/>
    <property type="match status" value="1"/>
</dbReference>
<dbReference type="InterPro" id="IPR003660">
    <property type="entry name" value="HAMP_dom"/>
</dbReference>
<organism evidence="13 14">
    <name type="scientific">Propionispira arboris</name>
    <dbReference type="NCBI Taxonomy" id="84035"/>
    <lineage>
        <taxon>Bacteria</taxon>
        <taxon>Bacillati</taxon>
        <taxon>Bacillota</taxon>
        <taxon>Negativicutes</taxon>
        <taxon>Selenomonadales</taxon>
        <taxon>Selenomonadaceae</taxon>
        <taxon>Propionispira</taxon>
    </lineage>
</organism>
<dbReference type="SUPFAM" id="SSF58104">
    <property type="entry name" value="Methyl-accepting chemotaxis protein (MCP) signaling domain"/>
    <property type="match status" value="1"/>
</dbReference>
<dbReference type="Proteomes" id="UP000199662">
    <property type="component" value="Unassembled WGS sequence"/>
</dbReference>
<dbReference type="PROSITE" id="PS50885">
    <property type="entry name" value="HAMP"/>
    <property type="match status" value="1"/>
</dbReference>
<keyword evidence="3" id="KW-0145">Chemotaxis</keyword>
<evidence type="ECO:0000256" key="9">
    <source>
        <dbReference type="PROSITE-ProRule" id="PRU00284"/>
    </source>
</evidence>
<keyword evidence="14" id="KW-1185">Reference proteome</keyword>
<dbReference type="Gene3D" id="1.10.287.950">
    <property type="entry name" value="Methyl-accepting chemotaxis protein"/>
    <property type="match status" value="1"/>
</dbReference>
<dbReference type="EMBL" id="FNZK01000008">
    <property type="protein sequence ID" value="SEJ45726.1"/>
    <property type="molecule type" value="Genomic_DNA"/>
</dbReference>
<keyword evidence="5 10" id="KW-1133">Transmembrane helix</keyword>
<feature type="domain" description="Methyl-accepting transducer" evidence="11">
    <location>
        <begin position="380"/>
        <end position="651"/>
    </location>
</feature>
<dbReference type="STRING" id="84035.SAMN05660742_10837"/>
<evidence type="ECO:0000256" key="1">
    <source>
        <dbReference type="ARBA" id="ARBA00004651"/>
    </source>
</evidence>
<evidence type="ECO:0000256" key="7">
    <source>
        <dbReference type="ARBA" id="ARBA00023224"/>
    </source>
</evidence>
<evidence type="ECO:0000256" key="8">
    <source>
        <dbReference type="ARBA" id="ARBA00029447"/>
    </source>
</evidence>
<dbReference type="SMART" id="SM00283">
    <property type="entry name" value="MA"/>
    <property type="match status" value="1"/>
</dbReference>
<dbReference type="Pfam" id="PF00672">
    <property type="entry name" value="HAMP"/>
    <property type="match status" value="1"/>
</dbReference>
<name>A0A1H6YZD4_9FIRM</name>
<dbReference type="GO" id="GO:0007165">
    <property type="term" value="P:signal transduction"/>
    <property type="evidence" value="ECO:0007669"/>
    <property type="project" value="UniProtKB-KW"/>
</dbReference>
<evidence type="ECO:0000256" key="4">
    <source>
        <dbReference type="ARBA" id="ARBA00022692"/>
    </source>
</evidence>
<dbReference type="GO" id="GO:0006935">
    <property type="term" value="P:chemotaxis"/>
    <property type="evidence" value="ECO:0007669"/>
    <property type="project" value="UniProtKB-KW"/>
</dbReference>
<evidence type="ECO:0000256" key="5">
    <source>
        <dbReference type="ARBA" id="ARBA00022989"/>
    </source>
</evidence>
<comment type="similarity">
    <text evidence="8">Belongs to the methyl-accepting chemotaxis (MCP) protein family.</text>
</comment>
<comment type="subcellular location">
    <subcellularLocation>
        <location evidence="1">Cell membrane</location>
        <topology evidence="1">Multi-pass membrane protein</topology>
    </subcellularLocation>
</comment>
<dbReference type="CDD" id="cd18773">
    <property type="entry name" value="PDC1_HK_sensor"/>
    <property type="match status" value="1"/>
</dbReference>